<dbReference type="Proteomes" id="UP001501803">
    <property type="component" value="Unassembled WGS sequence"/>
</dbReference>
<evidence type="ECO:0000256" key="6">
    <source>
        <dbReference type="SAM" id="Phobius"/>
    </source>
</evidence>
<gene>
    <name evidence="7" type="ORF">GCM10022381_17060</name>
</gene>
<sequence length="364" mass="38842">MKMSAVVDRVNGIVRWVNGLRPVRVFMHFGASSGGILAGGMSYQSLFAVFAAIWVGFSIAGLWIGGNPELMNALYALINQSIPNLIGPDGVIHPSDLDTATVLSWTGAIALVGLLFTALGWMSTTAQAVRTIFRMPPSKTFFLWVKLRELGLGLFFGIILVISAIISIASTEALGSLFGLLGIPQDSFWFTVTARGVGLALVLVIDTLTLALLFRVLSEVHIPFRRLITGSLLGAAALGVLKVLGSALLGGAGANPLLAAFAVIVGLLIWFNLMSTVILLAASWIAVGMNDAGLTPHQVSAEALAEENRQREEEALRIAAVVELRNARDARAHAPWYRVWASNRRLRAAKKRVARTSPGVGPTP</sequence>
<comment type="subcellular location">
    <subcellularLocation>
        <location evidence="1">Cell membrane</location>
        <topology evidence="1">Multi-pass membrane protein</topology>
    </subcellularLocation>
</comment>
<dbReference type="PANTHER" id="PTHR30213:SF1">
    <property type="entry name" value="INNER MEMBRANE PROTEIN YHJD"/>
    <property type="match status" value="1"/>
</dbReference>
<dbReference type="PANTHER" id="PTHR30213">
    <property type="entry name" value="INNER MEMBRANE PROTEIN YHJD"/>
    <property type="match status" value="1"/>
</dbReference>
<evidence type="ECO:0000256" key="5">
    <source>
        <dbReference type="ARBA" id="ARBA00023136"/>
    </source>
</evidence>
<evidence type="ECO:0000256" key="3">
    <source>
        <dbReference type="ARBA" id="ARBA00022692"/>
    </source>
</evidence>
<organism evidence="7 8">
    <name type="scientific">Leifsonia kafniensis</name>
    <dbReference type="NCBI Taxonomy" id="475957"/>
    <lineage>
        <taxon>Bacteria</taxon>
        <taxon>Bacillati</taxon>
        <taxon>Actinomycetota</taxon>
        <taxon>Actinomycetes</taxon>
        <taxon>Micrococcales</taxon>
        <taxon>Microbacteriaceae</taxon>
        <taxon>Leifsonia</taxon>
    </lineage>
</organism>
<feature type="transmembrane region" description="Helical" evidence="6">
    <location>
        <begin position="257"/>
        <end position="287"/>
    </location>
</feature>
<proteinExistence type="predicted"/>
<protein>
    <submittedName>
        <fullName evidence="7">YihY/virulence factor BrkB family protein</fullName>
    </submittedName>
</protein>
<name>A0ABP7KGX9_9MICO</name>
<evidence type="ECO:0000256" key="4">
    <source>
        <dbReference type="ARBA" id="ARBA00022989"/>
    </source>
</evidence>
<feature type="transmembrane region" description="Helical" evidence="6">
    <location>
        <begin position="46"/>
        <end position="65"/>
    </location>
</feature>
<evidence type="ECO:0000313" key="8">
    <source>
        <dbReference type="Proteomes" id="UP001501803"/>
    </source>
</evidence>
<dbReference type="EMBL" id="BAABCN010000003">
    <property type="protein sequence ID" value="GAA3874953.1"/>
    <property type="molecule type" value="Genomic_DNA"/>
</dbReference>
<reference evidence="8" key="1">
    <citation type="journal article" date="2019" name="Int. J. Syst. Evol. Microbiol.">
        <title>The Global Catalogue of Microorganisms (GCM) 10K type strain sequencing project: providing services to taxonomists for standard genome sequencing and annotation.</title>
        <authorList>
            <consortium name="The Broad Institute Genomics Platform"/>
            <consortium name="The Broad Institute Genome Sequencing Center for Infectious Disease"/>
            <person name="Wu L."/>
            <person name="Ma J."/>
        </authorList>
    </citation>
    <scope>NUCLEOTIDE SEQUENCE [LARGE SCALE GENOMIC DNA]</scope>
    <source>
        <strain evidence="8">JCM 17021</strain>
    </source>
</reference>
<keyword evidence="2" id="KW-1003">Cell membrane</keyword>
<feature type="transmembrane region" description="Helical" evidence="6">
    <location>
        <begin position="150"/>
        <end position="169"/>
    </location>
</feature>
<accession>A0ABP7KGX9</accession>
<keyword evidence="3 6" id="KW-0812">Transmembrane</keyword>
<feature type="transmembrane region" description="Helical" evidence="6">
    <location>
        <begin position="189"/>
        <end position="214"/>
    </location>
</feature>
<keyword evidence="8" id="KW-1185">Reference proteome</keyword>
<dbReference type="InterPro" id="IPR017039">
    <property type="entry name" value="Virul_fac_BrkB"/>
</dbReference>
<dbReference type="Pfam" id="PF03631">
    <property type="entry name" value="Virul_fac_BrkB"/>
    <property type="match status" value="1"/>
</dbReference>
<evidence type="ECO:0000313" key="7">
    <source>
        <dbReference type="EMBL" id="GAA3874953.1"/>
    </source>
</evidence>
<evidence type="ECO:0000256" key="2">
    <source>
        <dbReference type="ARBA" id="ARBA00022475"/>
    </source>
</evidence>
<feature type="transmembrane region" description="Helical" evidence="6">
    <location>
        <begin position="226"/>
        <end position="245"/>
    </location>
</feature>
<feature type="transmembrane region" description="Helical" evidence="6">
    <location>
        <begin position="105"/>
        <end position="129"/>
    </location>
</feature>
<keyword evidence="5 6" id="KW-0472">Membrane</keyword>
<comment type="caution">
    <text evidence="7">The sequence shown here is derived from an EMBL/GenBank/DDBJ whole genome shotgun (WGS) entry which is preliminary data.</text>
</comment>
<keyword evidence="4 6" id="KW-1133">Transmembrane helix</keyword>
<evidence type="ECO:0000256" key="1">
    <source>
        <dbReference type="ARBA" id="ARBA00004651"/>
    </source>
</evidence>